<proteinExistence type="predicted"/>
<evidence type="ECO:0000313" key="1">
    <source>
        <dbReference type="EMBL" id="KER29394.1"/>
    </source>
</evidence>
<dbReference type="Proteomes" id="UP000054324">
    <property type="component" value="Unassembled WGS sequence"/>
</dbReference>
<organism evidence="1 2">
    <name type="scientific">Opisthorchis viverrini</name>
    <name type="common">Southeast Asian liver fluke</name>
    <dbReference type="NCBI Taxonomy" id="6198"/>
    <lineage>
        <taxon>Eukaryota</taxon>
        <taxon>Metazoa</taxon>
        <taxon>Spiralia</taxon>
        <taxon>Lophotrochozoa</taxon>
        <taxon>Platyhelminthes</taxon>
        <taxon>Trematoda</taxon>
        <taxon>Digenea</taxon>
        <taxon>Opisthorchiida</taxon>
        <taxon>Opisthorchiata</taxon>
        <taxon>Opisthorchiidae</taxon>
        <taxon>Opisthorchis</taxon>
    </lineage>
</organism>
<protein>
    <submittedName>
        <fullName evidence="1">Uncharacterized protein</fullName>
    </submittedName>
</protein>
<dbReference type="KEGG" id="ovi:T265_03963"/>
<accession>A0A075AH62</accession>
<gene>
    <name evidence="1" type="ORF">T265_03963</name>
</gene>
<dbReference type="GeneID" id="20318149"/>
<name>A0A075AH62_OPIVI</name>
<reference evidence="1 2" key="1">
    <citation type="submission" date="2013-11" db="EMBL/GenBank/DDBJ databases">
        <title>Opisthorchis viverrini - life in the bile duct.</title>
        <authorList>
            <person name="Young N.D."/>
            <person name="Nagarajan N."/>
            <person name="Lin S.J."/>
            <person name="Korhonen P.K."/>
            <person name="Jex A.R."/>
            <person name="Hall R.S."/>
            <person name="Safavi-Hemami H."/>
            <person name="Kaewkong W."/>
            <person name="Bertrand D."/>
            <person name="Gao S."/>
            <person name="Seet Q."/>
            <person name="Wongkham S."/>
            <person name="Teh B.T."/>
            <person name="Wongkham C."/>
            <person name="Intapan P.M."/>
            <person name="Maleewong W."/>
            <person name="Yang X."/>
            <person name="Hu M."/>
            <person name="Wang Z."/>
            <person name="Hofmann A."/>
            <person name="Sternberg P.W."/>
            <person name="Tan P."/>
            <person name="Wang J."/>
            <person name="Gasser R.B."/>
        </authorList>
    </citation>
    <scope>NUCLEOTIDE SEQUENCE [LARGE SCALE GENOMIC DNA]</scope>
</reference>
<evidence type="ECO:0000313" key="2">
    <source>
        <dbReference type="Proteomes" id="UP000054324"/>
    </source>
</evidence>
<dbReference type="AlphaFoldDB" id="A0A075AH62"/>
<keyword evidence="2" id="KW-1185">Reference proteome</keyword>
<dbReference type="EMBL" id="KL596679">
    <property type="protein sequence ID" value="KER29394.1"/>
    <property type="molecule type" value="Genomic_DNA"/>
</dbReference>
<dbReference type="CTD" id="20318149"/>
<sequence length="103" mass="11724">MPPEGCTRVEIVPGYPSLDRGSREAEIGFEQRTFRLTQSPSSRQPYMLLETKLQEISEIHLFANKFGLAGDSVRDSAAFQRIAIDYDDDVLRGLELPLRKLRI</sequence>
<dbReference type="RefSeq" id="XP_009166834.1">
    <property type="nucleotide sequence ID" value="XM_009168570.1"/>
</dbReference>